<evidence type="ECO:0000256" key="1">
    <source>
        <dbReference type="SAM" id="MobiDB-lite"/>
    </source>
</evidence>
<organism evidence="2 3">
    <name type="scientific">Citrullus colocynthis</name>
    <name type="common">colocynth</name>
    <dbReference type="NCBI Taxonomy" id="252529"/>
    <lineage>
        <taxon>Eukaryota</taxon>
        <taxon>Viridiplantae</taxon>
        <taxon>Streptophyta</taxon>
        <taxon>Embryophyta</taxon>
        <taxon>Tracheophyta</taxon>
        <taxon>Spermatophyta</taxon>
        <taxon>Magnoliopsida</taxon>
        <taxon>eudicotyledons</taxon>
        <taxon>Gunneridae</taxon>
        <taxon>Pentapetalae</taxon>
        <taxon>rosids</taxon>
        <taxon>fabids</taxon>
        <taxon>Cucurbitales</taxon>
        <taxon>Cucurbitaceae</taxon>
        <taxon>Benincaseae</taxon>
        <taxon>Citrullus</taxon>
    </lineage>
</organism>
<protein>
    <recommendedName>
        <fullName evidence="4">Secreted protein</fullName>
    </recommendedName>
</protein>
<sequence length="74" mass="8346">MSLFFSVFRLVVGSLHESSLQEAIKDGHNQFERRRVCFSKAVSVRKKSGIENTRGGKETLNHASRVSNSDNVCY</sequence>
<feature type="region of interest" description="Disordered" evidence="1">
    <location>
        <begin position="53"/>
        <end position="74"/>
    </location>
</feature>
<dbReference type="EMBL" id="OZ021745">
    <property type="protein sequence ID" value="CAK9312488.1"/>
    <property type="molecule type" value="Genomic_DNA"/>
</dbReference>
<evidence type="ECO:0000313" key="2">
    <source>
        <dbReference type="EMBL" id="CAK9312488.1"/>
    </source>
</evidence>
<reference evidence="2 3" key="1">
    <citation type="submission" date="2024-03" db="EMBL/GenBank/DDBJ databases">
        <authorList>
            <person name="Gkanogiannis A."/>
            <person name="Becerra Lopez-Lavalle L."/>
        </authorList>
    </citation>
    <scope>NUCLEOTIDE SEQUENCE [LARGE SCALE GENOMIC DNA]</scope>
</reference>
<accession>A0ABP0Y0K5</accession>
<gene>
    <name evidence="2" type="ORF">CITCOLO1_LOCUS4178</name>
</gene>
<dbReference type="Proteomes" id="UP001642487">
    <property type="component" value="Chromosome 11"/>
</dbReference>
<keyword evidence="3" id="KW-1185">Reference proteome</keyword>
<proteinExistence type="predicted"/>
<evidence type="ECO:0000313" key="3">
    <source>
        <dbReference type="Proteomes" id="UP001642487"/>
    </source>
</evidence>
<evidence type="ECO:0008006" key="4">
    <source>
        <dbReference type="Google" id="ProtNLM"/>
    </source>
</evidence>
<name>A0ABP0Y0K5_9ROSI</name>
<feature type="compositionally biased region" description="Polar residues" evidence="1">
    <location>
        <begin position="61"/>
        <end position="74"/>
    </location>
</feature>